<gene>
    <name evidence="1" type="ORF">RPERSI_LOCUS17032</name>
</gene>
<organism evidence="1 2">
    <name type="scientific">Racocetra persica</name>
    <dbReference type="NCBI Taxonomy" id="160502"/>
    <lineage>
        <taxon>Eukaryota</taxon>
        <taxon>Fungi</taxon>
        <taxon>Fungi incertae sedis</taxon>
        <taxon>Mucoromycota</taxon>
        <taxon>Glomeromycotina</taxon>
        <taxon>Glomeromycetes</taxon>
        <taxon>Diversisporales</taxon>
        <taxon>Gigasporaceae</taxon>
        <taxon>Racocetra</taxon>
    </lineage>
</organism>
<dbReference type="Proteomes" id="UP000789920">
    <property type="component" value="Unassembled WGS sequence"/>
</dbReference>
<proteinExistence type="predicted"/>
<evidence type="ECO:0000313" key="1">
    <source>
        <dbReference type="EMBL" id="CAG8776665.1"/>
    </source>
</evidence>
<sequence>INNAQDYTIIARVSWLNKVKKKSQYNNSEPISLKILSESNDSNNQTLVVKTNEYSEDEYESSDDKLEESKRFLVIENSDEKPILEINNTQVKYQNESFDNYNFYSEQASDP</sequence>
<reference evidence="1" key="1">
    <citation type="submission" date="2021-06" db="EMBL/GenBank/DDBJ databases">
        <authorList>
            <person name="Kallberg Y."/>
            <person name="Tangrot J."/>
            <person name="Rosling A."/>
        </authorList>
    </citation>
    <scope>NUCLEOTIDE SEQUENCE</scope>
    <source>
        <strain evidence="1">MA461A</strain>
    </source>
</reference>
<evidence type="ECO:0000313" key="2">
    <source>
        <dbReference type="Proteomes" id="UP000789920"/>
    </source>
</evidence>
<keyword evidence="2" id="KW-1185">Reference proteome</keyword>
<accession>A0ACA9R4W5</accession>
<comment type="caution">
    <text evidence="1">The sequence shown here is derived from an EMBL/GenBank/DDBJ whole genome shotgun (WGS) entry which is preliminary data.</text>
</comment>
<protein>
    <submittedName>
        <fullName evidence="1">24717_t:CDS:1</fullName>
    </submittedName>
</protein>
<name>A0ACA9R4W5_9GLOM</name>
<dbReference type="EMBL" id="CAJVQC010043052">
    <property type="protein sequence ID" value="CAG8776665.1"/>
    <property type="molecule type" value="Genomic_DNA"/>
</dbReference>
<feature type="non-terminal residue" evidence="1">
    <location>
        <position position="1"/>
    </location>
</feature>